<evidence type="ECO:0000313" key="1">
    <source>
        <dbReference type="EMBL" id="KAJ7202646.1"/>
    </source>
</evidence>
<dbReference type="EMBL" id="JARJCW010000054">
    <property type="protein sequence ID" value="KAJ7202646.1"/>
    <property type="molecule type" value="Genomic_DNA"/>
</dbReference>
<dbReference type="SUPFAM" id="SSF52047">
    <property type="entry name" value="RNI-like"/>
    <property type="match status" value="1"/>
</dbReference>
<proteinExistence type="predicted"/>
<accession>A0AAD6V525</accession>
<dbReference type="Proteomes" id="UP001219525">
    <property type="component" value="Unassembled WGS sequence"/>
</dbReference>
<sequence>MEEEDIGAIDNGVAWHYSKIAALKAKRNSLAPISSLPNELLSRILTIYAVESDSLFDLKWTKIMYVCRHWHALALAAQPLWAFISLDRNGISRVLRQISHSGVSPLTIQIAHLVFDIAFYIGIILTESERIYSLEVAGEAQHVYDFIGRIQNHSLPILSSLILDLSYKREELPDGFVQALPYIIFDGRLRSLRELSLKAVAFPWRLVSNLEVLCMTDSLDSSSSTPSTLGDLLSVLESCPQLHTLKLDSVIPTPIPDMHCSPVDLPFLAVLHLRGSIPFCTALLNHILLPATSTLEVIPFGVCVGADIKSILIPIRKHIRAPGAPRTSLLEIDSHKLGADRYSHYTISFFTKTTLTHTNPPLSINCHPATENAVRQLLSKVIKTVPFEAITHLDLCLAMEAGEVTWKMMLKLLPALQMVYLQANTGGINFVRVLTQMETTARKSTPHLRCLHIRFFRPWQGNDRVSELLEPLEEYFRIRRVNANVLQTVEFMDRDGLLSNHKGSLERLFHMMCGAGTIIRDGQEFDPVKAMELRTMAEEEQKMLLGELGEIPQLQSQE</sequence>
<keyword evidence="2" id="KW-1185">Reference proteome</keyword>
<evidence type="ECO:0008006" key="3">
    <source>
        <dbReference type="Google" id="ProtNLM"/>
    </source>
</evidence>
<dbReference type="AlphaFoldDB" id="A0AAD6V525"/>
<gene>
    <name evidence="1" type="ORF">GGX14DRAFT_463123</name>
</gene>
<organism evidence="1 2">
    <name type="scientific">Mycena pura</name>
    <dbReference type="NCBI Taxonomy" id="153505"/>
    <lineage>
        <taxon>Eukaryota</taxon>
        <taxon>Fungi</taxon>
        <taxon>Dikarya</taxon>
        <taxon>Basidiomycota</taxon>
        <taxon>Agaricomycotina</taxon>
        <taxon>Agaricomycetes</taxon>
        <taxon>Agaricomycetidae</taxon>
        <taxon>Agaricales</taxon>
        <taxon>Marasmiineae</taxon>
        <taxon>Mycenaceae</taxon>
        <taxon>Mycena</taxon>
    </lineage>
</organism>
<protein>
    <recommendedName>
        <fullName evidence="3">F-box domain-containing protein</fullName>
    </recommendedName>
</protein>
<evidence type="ECO:0000313" key="2">
    <source>
        <dbReference type="Proteomes" id="UP001219525"/>
    </source>
</evidence>
<comment type="caution">
    <text evidence="1">The sequence shown here is derived from an EMBL/GenBank/DDBJ whole genome shotgun (WGS) entry which is preliminary data.</text>
</comment>
<name>A0AAD6V525_9AGAR</name>
<reference evidence="1" key="1">
    <citation type="submission" date="2023-03" db="EMBL/GenBank/DDBJ databases">
        <title>Massive genome expansion in bonnet fungi (Mycena s.s.) driven by repeated elements and novel gene families across ecological guilds.</title>
        <authorList>
            <consortium name="Lawrence Berkeley National Laboratory"/>
            <person name="Harder C.B."/>
            <person name="Miyauchi S."/>
            <person name="Viragh M."/>
            <person name="Kuo A."/>
            <person name="Thoen E."/>
            <person name="Andreopoulos B."/>
            <person name="Lu D."/>
            <person name="Skrede I."/>
            <person name="Drula E."/>
            <person name="Henrissat B."/>
            <person name="Morin E."/>
            <person name="Kohler A."/>
            <person name="Barry K."/>
            <person name="LaButti K."/>
            <person name="Morin E."/>
            <person name="Salamov A."/>
            <person name="Lipzen A."/>
            <person name="Mereny Z."/>
            <person name="Hegedus B."/>
            <person name="Baldrian P."/>
            <person name="Stursova M."/>
            <person name="Weitz H."/>
            <person name="Taylor A."/>
            <person name="Grigoriev I.V."/>
            <person name="Nagy L.G."/>
            <person name="Martin F."/>
            <person name="Kauserud H."/>
        </authorList>
    </citation>
    <scope>NUCLEOTIDE SEQUENCE</scope>
    <source>
        <strain evidence="1">9144</strain>
    </source>
</reference>